<feature type="signal peptide" evidence="3">
    <location>
        <begin position="1"/>
        <end position="23"/>
    </location>
</feature>
<keyword evidence="2" id="KW-0472">Membrane</keyword>
<keyword evidence="6" id="KW-1185">Reference proteome</keyword>
<feature type="transmembrane region" description="Helical" evidence="2">
    <location>
        <begin position="401"/>
        <end position="425"/>
    </location>
</feature>
<dbReference type="Pfam" id="PF01757">
    <property type="entry name" value="Acyl_transf_3"/>
    <property type="match status" value="1"/>
</dbReference>
<feature type="transmembrane region" description="Helical" evidence="2">
    <location>
        <begin position="652"/>
        <end position="673"/>
    </location>
</feature>
<evidence type="ECO:0000313" key="6">
    <source>
        <dbReference type="Proteomes" id="UP001627154"/>
    </source>
</evidence>
<dbReference type="SMART" id="SM00703">
    <property type="entry name" value="NRF"/>
    <property type="match status" value="1"/>
</dbReference>
<evidence type="ECO:0000256" key="2">
    <source>
        <dbReference type="SAM" id="Phobius"/>
    </source>
</evidence>
<evidence type="ECO:0000256" key="3">
    <source>
        <dbReference type="SAM" id="SignalP"/>
    </source>
</evidence>
<dbReference type="AlphaFoldDB" id="A0ABD2W3C4"/>
<dbReference type="Pfam" id="PF20146">
    <property type="entry name" value="NRF"/>
    <property type="match status" value="1"/>
</dbReference>
<protein>
    <recommendedName>
        <fullName evidence="4">Nose resistant-to-fluoxetine protein N-terminal domain-containing protein</fullName>
    </recommendedName>
</protein>
<dbReference type="InterPro" id="IPR006621">
    <property type="entry name" value="Nose-resist-to-fluoxetine_N"/>
</dbReference>
<feature type="transmembrane region" description="Helical" evidence="2">
    <location>
        <begin position="615"/>
        <end position="632"/>
    </location>
</feature>
<name>A0ABD2W3C4_9HYME</name>
<feature type="region of interest" description="Disordered" evidence="1">
    <location>
        <begin position="771"/>
        <end position="794"/>
    </location>
</feature>
<keyword evidence="3" id="KW-0732">Signal</keyword>
<feature type="domain" description="Nose resistant-to-fluoxetine protein N-terminal" evidence="4">
    <location>
        <begin position="115"/>
        <end position="283"/>
    </location>
</feature>
<sequence length="794" mass="91878">MLILNCIWAISLVLVLNANESLGHLSPFHRVAGLDRRAHERNRTERGYLKLTDVRTAESCDERTESCRTTLNTYVNYVESDLRDFPRERSPFEKIWLEKIPLPPIAVAESRSTPKGACRRQLSRYFQDLRDGKLWAVQMFDASAKYPYGIIDGQTRHLGSFDQCYRVDTWLAPATKYERLPERVRGRYCLVDFEYKQKRDRPRGRNGQKLGFDFNPKGSAWEAVKEKGDFRRVRRYNVQMALCVPAACSPAEVSQALSAPYDDFAAQNDLSIRVRIDEHNCQTQAEEPRVSRGTLVYGLVLGGIVVTVVISSIYDGTLETQEEREGSSNAQKLLLCFSARRNLRTVFEVSYKHRGLDTIHFLRFVSMCMVLIGHRMMQYYFNPVVNKRYLEMTFDVPSFVIVHNGPIIVDGFFAIGGLLTCYGLLDQFDKTKRMNFIGLTFIRFLRFTPAYALMIFFVAYVFPHLGSGPEWAQKVVAESQHCASTWWANLFYLNNYLTMDRMCIFQSWYLSVDFHCYLVAIVLIYLFWKWPRKIGYSILGLVTLLSIVVPFYITYKHRIQPLFIGFPHLNGLADDSYFLNYYVKTHLRMSAYLIGVIAGAILYDYQRASWRISKDYSKTLFFVLVLVMSYYSQSYGFRFYDPNVSHSSLEMAVYASLHRATFAVSFCSIILLIEMSDGLNGYYKFLTPGWCQPLGRLTYSVFLSHGVIQTYQMATVRTARTFSINSTLWDFVPDVVYSFSLALLIAIGIEGPFRKMEKHFIMRRTTKRSDRSTFRDESPAYSIPEQCSETKDVF</sequence>
<feature type="chain" id="PRO_5044869501" description="Nose resistant-to-fluoxetine protein N-terminal domain-containing protein" evidence="3">
    <location>
        <begin position="24"/>
        <end position="794"/>
    </location>
</feature>
<gene>
    <name evidence="5" type="ORF">TKK_017514</name>
</gene>
<reference evidence="5 6" key="1">
    <citation type="journal article" date="2024" name="bioRxiv">
        <title>A reference genome for Trichogramma kaykai: A tiny desert-dwelling parasitoid wasp with competing sex-ratio distorters.</title>
        <authorList>
            <person name="Culotta J."/>
            <person name="Lindsey A.R."/>
        </authorList>
    </citation>
    <scope>NUCLEOTIDE SEQUENCE [LARGE SCALE GENOMIC DNA]</scope>
    <source>
        <strain evidence="5 6">KSX58</strain>
    </source>
</reference>
<keyword evidence="2" id="KW-0812">Transmembrane</keyword>
<keyword evidence="2" id="KW-1133">Transmembrane helix</keyword>
<dbReference type="PANTHER" id="PTHR11161">
    <property type="entry name" value="O-ACYLTRANSFERASE"/>
    <property type="match status" value="1"/>
</dbReference>
<feature type="transmembrane region" description="Helical" evidence="2">
    <location>
        <begin position="361"/>
        <end position="381"/>
    </location>
</feature>
<dbReference type="EMBL" id="JBJJXI010000139">
    <property type="protein sequence ID" value="KAL3387204.1"/>
    <property type="molecule type" value="Genomic_DNA"/>
</dbReference>
<organism evidence="5 6">
    <name type="scientific">Trichogramma kaykai</name>
    <dbReference type="NCBI Taxonomy" id="54128"/>
    <lineage>
        <taxon>Eukaryota</taxon>
        <taxon>Metazoa</taxon>
        <taxon>Ecdysozoa</taxon>
        <taxon>Arthropoda</taxon>
        <taxon>Hexapoda</taxon>
        <taxon>Insecta</taxon>
        <taxon>Pterygota</taxon>
        <taxon>Neoptera</taxon>
        <taxon>Endopterygota</taxon>
        <taxon>Hymenoptera</taxon>
        <taxon>Apocrita</taxon>
        <taxon>Proctotrupomorpha</taxon>
        <taxon>Chalcidoidea</taxon>
        <taxon>Trichogrammatidae</taxon>
        <taxon>Trichogramma</taxon>
    </lineage>
</organism>
<dbReference type="InterPro" id="IPR052728">
    <property type="entry name" value="O2_lipid_transport_reg"/>
</dbReference>
<dbReference type="InterPro" id="IPR002656">
    <property type="entry name" value="Acyl_transf_3_dom"/>
</dbReference>
<feature type="transmembrane region" description="Helical" evidence="2">
    <location>
        <begin position="437"/>
        <end position="462"/>
    </location>
</feature>
<dbReference type="Proteomes" id="UP001627154">
    <property type="component" value="Unassembled WGS sequence"/>
</dbReference>
<evidence type="ECO:0000256" key="1">
    <source>
        <dbReference type="SAM" id="MobiDB-lite"/>
    </source>
</evidence>
<evidence type="ECO:0000313" key="5">
    <source>
        <dbReference type="EMBL" id="KAL3387204.1"/>
    </source>
</evidence>
<proteinExistence type="predicted"/>
<accession>A0ABD2W3C4</accession>
<dbReference type="PANTHER" id="PTHR11161:SF71">
    <property type="entry name" value="NOSE RESISTANT-TO-FLUOXETINE PROTEIN N-TERMINAL DOMAIN-CONTAINING PROTEIN"/>
    <property type="match status" value="1"/>
</dbReference>
<feature type="transmembrane region" description="Helical" evidence="2">
    <location>
        <begin position="694"/>
        <end position="715"/>
    </location>
</feature>
<evidence type="ECO:0000259" key="4">
    <source>
        <dbReference type="SMART" id="SM00703"/>
    </source>
</evidence>
<feature type="transmembrane region" description="Helical" evidence="2">
    <location>
        <begin position="585"/>
        <end position="603"/>
    </location>
</feature>
<feature type="transmembrane region" description="Helical" evidence="2">
    <location>
        <begin position="735"/>
        <end position="753"/>
    </location>
</feature>
<feature type="transmembrane region" description="Helical" evidence="2">
    <location>
        <begin position="295"/>
        <end position="314"/>
    </location>
</feature>
<feature type="transmembrane region" description="Helical" evidence="2">
    <location>
        <begin position="534"/>
        <end position="553"/>
    </location>
</feature>
<comment type="caution">
    <text evidence="5">The sequence shown here is derived from an EMBL/GenBank/DDBJ whole genome shotgun (WGS) entry which is preliminary data.</text>
</comment>
<feature type="transmembrane region" description="Helical" evidence="2">
    <location>
        <begin position="508"/>
        <end position="527"/>
    </location>
</feature>